<keyword evidence="6 14" id="KW-0560">Oxidoreductase</keyword>
<sequence length="388" mass="43411">MPNNLLKRRQPVLLAAAAAVVTTGVAAYAYARRSMQAELPTVAHVDLHRYAGLWYEVARLPTRFEKGCQHVTAEYTLRPDGRVSVLNTCHQGRLGGPATTARATARALDASNARLKVQFFWPFEGNYWILALDHAGYRHALVGEPGRKNLWILSRTPHMERALRDQLVARGRELGFPVEQLIYTPQPSQVAIVASARETSWLPLQRQHARFLDCARNDGLAISVTSSFSHLTISPYLRGMAVPQAGEQAPAFAAPDQNGTLHRLSDYQGRKVALYFYPKDSTSGCTAQACDLRDHYQQLLAAGIKVLGVSIDSAKSHQKFIAQHELPFPLLVDEEKKLVQDYGVWQEKSMYGRKYMGTMRYTFLIDETGKIEKLITKVDTKNHAAQLL</sequence>
<dbReference type="Gene3D" id="3.40.30.10">
    <property type="entry name" value="Glutaredoxin"/>
    <property type="match status" value="1"/>
</dbReference>
<dbReference type="InterPro" id="IPR047202">
    <property type="entry name" value="Lipocalin_Blc-like_dom"/>
</dbReference>
<evidence type="ECO:0000256" key="3">
    <source>
        <dbReference type="ARBA" id="ARBA00013017"/>
    </source>
</evidence>
<evidence type="ECO:0000256" key="8">
    <source>
        <dbReference type="ARBA" id="ARBA00023284"/>
    </source>
</evidence>
<dbReference type="InterPro" id="IPR036249">
    <property type="entry name" value="Thioredoxin-like_sf"/>
</dbReference>
<dbReference type="NCBIfam" id="NF006960">
    <property type="entry name" value="PRK09437.1"/>
    <property type="match status" value="1"/>
</dbReference>
<evidence type="ECO:0000313" key="15">
    <source>
        <dbReference type="Proteomes" id="UP000284250"/>
    </source>
</evidence>
<dbReference type="EMBL" id="QYCN01000003">
    <property type="protein sequence ID" value="RIY13300.1"/>
    <property type="molecule type" value="Genomic_DNA"/>
</dbReference>
<comment type="catalytic activity">
    <reaction evidence="12">
        <text>a hydroperoxide + [thioredoxin]-dithiol = an alcohol + [thioredoxin]-disulfide + H2O</text>
        <dbReference type="Rhea" id="RHEA:62620"/>
        <dbReference type="Rhea" id="RHEA-COMP:10698"/>
        <dbReference type="Rhea" id="RHEA-COMP:10700"/>
        <dbReference type="ChEBI" id="CHEBI:15377"/>
        <dbReference type="ChEBI" id="CHEBI:29950"/>
        <dbReference type="ChEBI" id="CHEBI:30879"/>
        <dbReference type="ChEBI" id="CHEBI:35924"/>
        <dbReference type="ChEBI" id="CHEBI:50058"/>
        <dbReference type="EC" id="1.11.1.24"/>
    </reaction>
</comment>
<dbReference type="GO" id="GO:0006950">
    <property type="term" value="P:response to stress"/>
    <property type="evidence" value="ECO:0007669"/>
    <property type="project" value="UniProtKB-ARBA"/>
</dbReference>
<dbReference type="PROSITE" id="PS51352">
    <property type="entry name" value="THIOREDOXIN_2"/>
    <property type="match status" value="1"/>
</dbReference>
<dbReference type="InterPro" id="IPR002446">
    <property type="entry name" value="Lipocalin_bac"/>
</dbReference>
<dbReference type="PANTHER" id="PTHR10612">
    <property type="entry name" value="APOLIPOPROTEIN D"/>
    <property type="match status" value="1"/>
</dbReference>
<dbReference type="Gene3D" id="2.40.128.20">
    <property type="match status" value="1"/>
</dbReference>
<dbReference type="InterPro" id="IPR000566">
    <property type="entry name" value="Lipocln_cytosolic_FA-bd_dom"/>
</dbReference>
<reference evidence="14 15" key="2">
    <citation type="submission" date="2019-01" db="EMBL/GenBank/DDBJ databases">
        <title>Hymenobacter humicola sp. nov., isolated from soils in Antarctica.</title>
        <authorList>
            <person name="Sedlacek I."/>
            <person name="Holochova P."/>
            <person name="Kralova S."/>
            <person name="Pantucek R."/>
            <person name="Stankova E."/>
            <person name="Vrbovska V."/>
            <person name="Kristofova L."/>
            <person name="Svec P."/>
            <person name="Busse H.-J."/>
        </authorList>
    </citation>
    <scope>NUCLEOTIDE SEQUENCE [LARGE SCALE GENOMIC DNA]</scope>
    <source>
        <strain evidence="14 15">CCM 8852</strain>
    </source>
</reference>
<organism evidence="14 15">
    <name type="scientific">Hymenobacter rubripertinctus</name>
    <dbReference type="NCBI Taxonomy" id="2029981"/>
    <lineage>
        <taxon>Bacteria</taxon>
        <taxon>Pseudomonadati</taxon>
        <taxon>Bacteroidota</taxon>
        <taxon>Cytophagia</taxon>
        <taxon>Cytophagales</taxon>
        <taxon>Hymenobacteraceae</taxon>
        <taxon>Hymenobacter</taxon>
    </lineage>
</organism>
<dbReference type="CDD" id="cd03017">
    <property type="entry name" value="PRX_BCP"/>
    <property type="match status" value="1"/>
</dbReference>
<dbReference type="PANTHER" id="PTHR10612:SF34">
    <property type="entry name" value="APOLIPOPROTEIN D"/>
    <property type="match status" value="1"/>
</dbReference>
<evidence type="ECO:0000313" key="14">
    <source>
        <dbReference type="EMBL" id="RIY13300.1"/>
    </source>
</evidence>
<dbReference type="GO" id="GO:0140824">
    <property type="term" value="F:thioredoxin-dependent peroxiredoxin activity"/>
    <property type="evidence" value="ECO:0007669"/>
    <property type="project" value="UniProtKB-EC"/>
</dbReference>
<dbReference type="EC" id="1.11.1.24" evidence="3"/>
<feature type="domain" description="Thioredoxin" evidence="13">
    <location>
        <begin position="243"/>
        <end position="388"/>
    </location>
</feature>
<dbReference type="InterPro" id="IPR012674">
    <property type="entry name" value="Calycin"/>
</dbReference>
<keyword evidence="15" id="KW-1185">Reference proteome</keyword>
<evidence type="ECO:0000256" key="12">
    <source>
        <dbReference type="ARBA" id="ARBA00049091"/>
    </source>
</evidence>
<dbReference type="Pfam" id="PF00578">
    <property type="entry name" value="AhpC-TSA"/>
    <property type="match status" value="1"/>
</dbReference>
<dbReference type="Proteomes" id="UP000284250">
    <property type="component" value="Unassembled WGS sequence"/>
</dbReference>
<evidence type="ECO:0000259" key="13">
    <source>
        <dbReference type="PROSITE" id="PS51352"/>
    </source>
</evidence>
<dbReference type="InterPro" id="IPR013766">
    <property type="entry name" value="Thioredoxin_domain"/>
</dbReference>
<evidence type="ECO:0000256" key="2">
    <source>
        <dbReference type="ARBA" id="ARBA00011245"/>
    </source>
</evidence>
<keyword evidence="8" id="KW-0676">Redox-active center</keyword>
<evidence type="ECO:0000256" key="6">
    <source>
        <dbReference type="ARBA" id="ARBA00023002"/>
    </source>
</evidence>
<evidence type="ECO:0000256" key="11">
    <source>
        <dbReference type="ARBA" id="ARBA00042639"/>
    </source>
</evidence>
<dbReference type="Pfam" id="PF08212">
    <property type="entry name" value="Lipocalin_2"/>
    <property type="match status" value="1"/>
</dbReference>
<comment type="caution">
    <text evidence="14">The sequence shown here is derived from an EMBL/GenBank/DDBJ whole genome shotgun (WGS) entry which is preliminary data.</text>
</comment>
<reference evidence="14 15" key="1">
    <citation type="submission" date="2018-09" db="EMBL/GenBank/DDBJ databases">
        <authorList>
            <person name="Zeman M."/>
            <person name="Pardy F."/>
        </authorList>
    </citation>
    <scope>NUCLEOTIDE SEQUENCE [LARGE SCALE GENOMIC DNA]</scope>
    <source>
        <strain evidence="14 15">CCM 8852</strain>
    </source>
</reference>
<comment type="function">
    <text evidence="1">Thiol-specific peroxidase that catalyzes the reduction of hydrogen peroxide and organic hydroperoxides to water and alcohols, respectively. Plays a role in cell protection against oxidative stress by detoxifying peroxides and as sensor of hydrogen peroxide-mediated signaling events.</text>
</comment>
<dbReference type="SUPFAM" id="SSF50814">
    <property type="entry name" value="Lipocalins"/>
    <property type="match status" value="1"/>
</dbReference>
<evidence type="ECO:0000256" key="1">
    <source>
        <dbReference type="ARBA" id="ARBA00003330"/>
    </source>
</evidence>
<keyword evidence="5" id="KW-0049">Antioxidant</keyword>
<evidence type="ECO:0000256" key="5">
    <source>
        <dbReference type="ARBA" id="ARBA00022862"/>
    </source>
</evidence>
<dbReference type="AlphaFoldDB" id="A0A418R6U6"/>
<evidence type="ECO:0000256" key="9">
    <source>
        <dbReference type="ARBA" id="ARBA00032824"/>
    </source>
</evidence>
<evidence type="ECO:0000256" key="10">
    <source>
        <dbReference type="ARBA" id="ARBA00038489"/>
    </source>
</evidence>
<gene>
    <name evidence="14" type="ORF">D0T11_02370</name>
</gene>
<protein>
    <recommendedName>
        <fullName evidence="3">thioredoxin-dependent peroxiredoxin</fullName>
        <ecNumber evidence="3">1.11.1.24</ecNumber>
    </recommendedName>
    <alternativeName>
        <fullName evidence="9">Thioredoxin peroxidase</fullName>
    </alternativeName>
    <alternativeName>
        <fullName evidence="11">Thioredoxin-dependent peroxiredoxin Bcp</fullName>
    </alternativeName>
</protein>
<accession>A0A418R6U6</accession>
<comment type="similarity">
    <text evidence="10">Belongs to the peroxiredoxin family. BCP/PrxQ subfamily.</text>
</comment>
<dbReference type="OrthoDB" id="594739at2"/>
<dbReference type="CDD" id="cd19438">
    <property type="entry name" value="lipocalin_Blc-like"/>
    <property type="match status" value="1"/>
</dbReference>
<dbReference type="SUPFAM" id="SSF52833">
    <property type="entry name" value="Thioredoxin-like"/>
    <property type="match status" value="1"/>
</dbReference>
<keyword evidence="7" id="KW-1015">Disulfide bond</keyword>
<keyword evidence="4 14" id="KW-0575">Peroxidase</keyword>
<dbReference type="FunFam" id="3.40.30.10:FF:000007">
    <property type="entry name" value="Thioredoxin-dependent thiol peroxidase"/>
    <property type="match status" value="1"/>
</dbReference>
<evidence type="ECO:0000256" key="4">
    <source>
        <dbReference type="ARBA" id="ARBA00022559"/>
    </source>
</evidence>
<dbReference type="PRINTS" id="PR01171">
    <property type="entry name" value="BCTLIPOCALIN"/>
</dbReference>
<proteinExistence type="inferred from homology"/>
<evidence type="ECO:0000256" key="7">
    <source>
        <dbReference type="ARBA" id="ARBA00023157"/>
    </source>
</evidence>
<dbReference type="InterPro" id="IPR000866">
    <property type="entry name" value="AhpC/TSA"/>
</dbReference>
<name>A0A418R6U6_9BACT</name>
<comment type="subunit">
    <text evidence="2">Monomer.</text>
</comment>